<dbReference type="InterPro" id="IPR000760">
    <property type="entry name" value="Inositol_monophosphatase-like"/>
</dbReference>
<keyword evidence="7" id="KW-1185">Reference proteome</keyword>
<reference evidence="6 7" key="1">
    <citation type="submission" date="2016-02" db="EMBL/GenBank/DDBJ databases">
        <authorList>
            <person name="Teng J.L."/>
            <person name="Tang Y."/>
            <person name="Huang Y."/>
            <person name="Guo F."/>
            <person name="Wei W."/>
            <person name="Chen J.H."/>
            <person name="Wong S.Y."/>
            <person name="Lau S.K."/>
            <person name="Woo P.C."/>
        </authorList>
    </citation>
    <scope>NUCLEOTIDE SEQUENCE [LARGE SCALE GENOMIC DNA]</scope>
    <source>
        <strain evidence="6 7">JCM 13375</strain>
    </source>
</reference>
<dbReference type="SUPFAM" id="SSF56655">
    <property type="entry name" value="Carbohydrate phosphatase"/>
    <property type="match status" value="1"/>
</dbReference>
<proteinExistence type="predicted"/>
<evidence type="ECO:0000256" key="4">
    <source>
        <dbReference type="ARBA" id="ARBA00022801"/>
    </source>
</evidence>
<dbReference type="PROSITE" id="PS00629">
    <property type="entry name" value="IMP_1"/>
    <property type="match status" value="1"/>
</dbReference>
<dbReference type="EC" id="3.1.3.25" evidence="2"/>
<evidence type="ECO:0000256" key="2">
    <source>
        <dbReference type="ARBA" id="ARBA00013106"/>
    </source>
</evidence>
<comment type="catalytic activity">
    <reaction evidence="1">
        <text>a myo-inositol phosphate + H2O = myo-inositol + phosphate</text>
        <dbReference type="Rhea" id="RHEA:24056"/>
        <dbReference type="ChEBI" id="CHEBI:15377"/>
        <dbReference type="ChEBI" id="CHEBI:17268"/>
        <dbReference type="ChEBI" id="CHEBI:43474"/>
        <dbReference type="ChEBI" id="CHEBI:84139"/>
        <dbReference type="EC" id="3.1.3.25"/>
    </reaction>
</comment>
<evidence type="ECO:0000313" key="6">
    <source>
        <dbReference type="EMBL" id="KXP01494.1"/>
    </source>
</evidence>
<accession>A0A137ZTH7</accession>
<protein>
    <recommendedName>
        <fullName evidence="2">inositol-phosphate phosphatase</fullName>
        <ecNumber evidence="2">3.1.3.25</ecNumber>
    </recommendedName>
</protein>
<gene>
    <name evidence="6" type="ORF">AXK61_01390</name>
</gene>
<dbReference type="RefSeq" id="WP_068743394.1">
    <property type="nucleotide sequence ID" value="NZ_LSRE01000001.1"/>
</dbReference>
<dbReference type="PANTHER" id="PTHR20854:SF4">
    <property type="entry name" value="INOSITOL-1-MONOPHOSPHATASE-RELATED"/>
    <property type="match status" value="1"/>
</dbReference>
<evidence type="ECO:0000256" key="5">
    <source>
        <dbReference type="ARBA" id="ARBA00022842"/>
    </source>
</evidence>
<dbReference type="InterPro" id="IPR020583">
    <property type="entry name" value="Inositol_monoP_metal-BS"/>
</dbReference>
<dbReference type="PROSITE" id="PS00630">
    <property type="entry name" value="IMP_2"/>
    <property type="match status" value="1"/>
</dbReference>
<evidence type="ECO:0000256" key="3">
    <source>
        <dbReference type="ARBA" id="ARBA00022723"/>
    </source>
</evidence>
<evidence type="ECO:0000313" key="7">
    <source>
        <dbReference type="Proteomes" id="UP000070409"/>
    </source>
</evidence>
<name>A0A137ZTH7_9ACTN</name>
<dbReference type="Pfam" id="PF00459">
    <property type="entry name" value="Inositol_P"/>
    <property type="match status" value="1"/>
</dbReference>
<sequence>MAGFPAGFFGDPDRLLALAGEALDAAAPRFVEGVGAPASVAKGPADFATDLDLELERRIAGAVAESTGVPVHGEEYGGPAVDEGTVWVLDPIDGTFNYSAGYPATGTLLGLLHDGRPVAGLAWFPLVGDSFSGHVQGPVRNRGKDVPPLGDGGLDDAMIAVGSFSRGSNGHFPGDYRYAILGEVSRRVARVRQFGSTGVDLAYTAAGVLGGAVVFGHHPWDNAAGAALVLAGGGRVTDLAGEEWHVGADSVLAGSPVVHDELLAVVRSVGAPSDYRGDPGHSGTLSY</sequence>
<dbReference type="Proteomes" id="UP000070409">
    <property type="component" value="Unassembled WGS sequence"/>
</dbReference>
<dbReference type="InterPro" id="IPR020550">
    <property type="entry name" value="Inositol_monophosphatase_CS"/>
</dbReference>
<keyword evidence="4" id="KW-0378">Hydrolase</keyword>
<dbReference type="EMBL" id="LSRE01000001">
    <property type="protein sequence ID" value="KXP01494.1"/>
    <property type="molecule type" value="Genomic_DNA"/>
</dbReference>
<dbReference type="PRINTS" id="PR00377">
    <property type="entry name" value="IMPHPHTASES"/>
</dbReference>
<dbReference type="Gene3D" id="3.40.190.80">
    <property type="match status" value="1"/>
</dbReference>
<comment type="caution">
    <text evidence="6">The sequence shown here is derived from an EMBL/GenBank/DDBJ whole genome shotgun (WGS) entry which is preliminary data.</text>
</comment>
<dbReference type="PANTHER" id="PTHR20854">
    <property type="entry name" value="INOSITOL MONOPHOSPHATASE"/>
    <property type="match status" value="1"/>
</dbReference>
<keyword evidence="3" id="KW-0479">Metal-binding</keyword>
<dbReference type="Gene3D" id="3.30.540.10">
    <property type="entry name" value="Fructose-1,6-Bisphosphatase, subunit A, domain 1"/>
    <property type="match status" value="1"/>
</dbReference>
<organism evidence="6 7">
    <name type="scientific">Tsukamurella pseudospumae</name>
    <dbReference type="NCBI Taxonomy" id="239498"/>
    <lineage>
        <taxon>Bacteria</taxon>
        <taxon>Bacillati</taxon>
        <taxon>Actinomycetota</taxon>
        <taxon>Actinomycetes</taxon>
        <taxon>Mycobacteriales</taxon>
        <taxon>Tsukamurellaceae</taxon>
        <taxon>Tsukamurella</taxon>
    </lineage>
</organism>
<dbReference type="CDD" id="cd01637">
    <property type="entry name" value="IMPase_like"/>
    <property type="match status" value="1"/>
</dbReference>
<evidence type="ECO:0000256" key="1">
    <source>
        <dbReference type="ARBA" id="ARBA00001033"/>
    </source>
</evidence>
<keyword evidence="5" id="KW-0460">Magnesium</keyword>